<gene>
    <name evidence="4" type="ORF">SUBVAR_05646</name>
</gene>
<dbReference type="InterPro" id="IPR025164">
    <property type="entry name" value="Toastrack_DUF4097"/>
</dbReference>
<feature type="compositionally biased region" description="Polar residues" evidence="1">
    <location>
        <begin position="110"/>
        <end position="120"/>
    </location>
</feature>
<proteinExistence type="predicted"/>
<dbReference type="AlphaFoldDB" id="D1PMT2"/>
<dbReference type="eggNOG" id="COG4709">
    <property type="taxonomic scope" value="Bacteria"/>
</dbReference>
<feature type="region of interest" description="Disordered" evidence="1">
    <location>
        <begin position="61"/>
        <end position="123"/>
    </location>
</feature>
<dbReference type="EMBL" id="ACBY02000023">
    <property type="protein sequence ID" value="EFB75867.1"/>
    <property type="molecule type" value="Genomic_DNA"/>
</dbReference>
<keyword evidence="2" id="KW-0472">Membrane</keyword>
<dbReference type="Pfam" id="PF22564">
    <property type="entry name" value="HAAS"/>
    <property type="match status" value="1"/>
</dbReference>
<reference evidence="4" key="1">
    <citation type="submission" date="2009-12" db="EMBL/GenBank/DDBJ databases">
        <authorList>
            <person name="Weinstock G."/>
            <person name="Sodergren E."/>
            <person name="Clifton S."/>
            <person name="Fulton L."/>
            <person name="Fulton B."/>
            <person name="Courtney L."/>
            <person name="Fronick C."/>
            <person name="Harrison M."/>
            <person name="Strong C."/>
            <person name="Farmer C."/>
            <person name="Delahaunty K."/>
            <person name="Markovic C."/>
            <person name="Hall O."/>
            <person name="Minx P."/>
            <person name="Tomlinson C."/>
            <person name="Mitreva M."/>
            <person name="Nelson J."/>
            <person name="Hou S."/>
            <person name="Wollam A."/>
            <person name="Pepin K.H."/>
            <person name="Johnson M."/>
            <person name="Bhonagiri V."/>
            <person name="Nash W.E."/>
            <person name="Warren W."/>
            <person name="Chinwalla A."/>
            <person name="Mardis E.R."/>
            <person name="Wilson R.K."/>
        </authorList>
    </citation>
    <scope>NUCLEOTIDE SEQUENCE [LARGE SCALE GENOMIC DNA]</scope>
    <source>
        <strain evidence="4">DSM 15176</strain>
    </source>
</reference>
<evidence type="ECO:0000259" key="3">
    <source>
        <dbReference type="Pfam" id="PF13349"/>
    </source>
</evidence>
<feature type="compositionally biased region" description="Acidic residues" evidence="1">
    <location>
        <begin position="62"/>
        <end position="71"/>
    </location>
</feature>
<dbReference type="Pfam" id="PF13349">
    <property type="entry name" value="DUF4097"/>
    <property type="match status" value="1"/>
</dbReference>
<dbReference type="RefSeq" id="WP_007047027.1">
    <property type="nucleotide sequence ID" value="NZ_GG704769.1"/>
</dbReference>
<sequence length="399" mass="42870">MRKYAYLARLEELLTALPAEERQEALNYYEEYFDAAGNENEEKTAEELGDPSEVARKILEGEGIDLQDVPEETGTPKEELSDPTAPQLGEKVSAAPPAGPEPPKLEEPAQYTTRGTSENPPAQKRGKRRLWIIYWLLIVLALAIQISALLFGLRGFSNRGGDTASVAVSAVPSVEEPEVTPIPTAGTGLAAEGSVTYSGVLDAPGKGTLFVNLTRGNVVFRTGDQASVEVRNVDVGHNVNYGKTVDYGYAFVCDSTDPNTHVTITLPSDAFERLEVHISNSGAIELGELHIRQIDAFTASGPIQSGCLQTEDLNVVTDIGNVWLEKISNGADYQMQNVCIQAPHGYVAANFSAPRNEWKTNITAPDGMVESTVSASSETVAARSLEVVAASTVNLKYGV</sequence>
<accession>D1PMT2</accession>
<organism evidence="4 5">
    <name type="scientific">Subdoligranulum variabile DSM 15176</name>
    <dbReference type="NCBI Taxonomy" id="411471"/>
    <lineage>
        <taxon>Bacteria</taxon>
        <taxon>Bacillati</taxon>
        <taxon>Bacillota</taxon>
        <taxon>Clostridia</taxon>
        <taxon>Eubacteriales</taxon>
        <taxon>Oscillospiraceae</taxon>
        <taxon>Subdoligranulum</taxon>
    </lineage>
</organism>
<comment type="caution">
    <text evidence="4">The sequence shown here is derived from an EMBL/GenBank/DDBJ whole genome shotgun (WGS) entry which is preliminary data.</text>
</comment>
<feature type="domain" description="DUF4097" evidence="3">
    <location>
        <begin position="257"/>
        <end position="328"/>
    </location>
</feature>
<evidence type="ECO:0000313" key="4">
    <source>
        <dbReference type="EMBL" id="EFB75867.1"/>
    </source>
</evidence>
<dbReference type="HOGENOM" id="CLU_690627_0_0_9"/>
<keyword evidence="2" id="KW-1133">Transmembrane helix</keyword>
<keyword evidence="5" id="KW-1185">Reference proteome</keyword>
<evidence type="ECO:0000256" key="1">
    <source>
        <dbReference type="SAM" id="MobiDB-lite"/>
    </source>
</evidence>
<dbReference type="OrthoDB" id="95800at2"/>
<evidence type="ECO:0000256" key="2">
    <source>
        <dbReference type="SAM" id="Phobius"/>
    </source>
</evidence>
<name>D1PMT2_9FIRM</name>
<protein>
    <recommendedName>
        <fullName evidence="3">DUF4097 domain-containing protein</fullName>
    </recommendedName>
</protein>
<keyword evidence="2" id="KW-0812">Transmembrane</keyword>
<dbReference type="Proteomes" id="UP000003438">
    <property type="component" value="Unassembled WGS sequence"/>
</dbReference>
<feature type="transmembrane region" description="Helical" evidence="2">
    <location>
        <begin position="132"/>
        <end position="153"/>
    </location>
</feature>
<dbReference type="STRING" id="411471.SUBVAR_05646"/>
<evidence type="ECO:0000313" key="5">
    <source>
        <dbReference type="Proteomes" id="UP000003438"/>
    </source>
</evidence>